<proteinExistence type="predicted"/>
<reference evidence="2 3" key="1">
    <citation type="submission" date="2019-08" db="EMBL/GenBank/DDBJ databases">
        <title>Lewinella sp. strain SSH13 Genome sequencing and assembly.</title>
        <authorList>
            <person name="Kim I."/>
        </authorList>
    </citation>
    <scope>NUCLEOTIDE SEQUENCE [LARGE SCALE GENOMIC DNA]</scope>
    <source>
        <strain evidence="2 3">SSH13</strain>
    </source>
</reference>
<feature type="signal peptide" evidence="1">
    <location>
        <begin position="1"/>
        <end position="20"/>
    </location>
</feature>
<dbReference type="AlphaFoldDB" id="A0A5C7FCY7"/>
<dbReference type="InterPro" id="IPR019734">
    <property type="entry name" value="TPR_rpt"/>
</dbReference>
<keyword evidence="3" id="KW-1185">Reference proteome</keyword>
<evidence type="ECO:0000313" key="2">
    <source>
        <dbReference type="EMBL" id="TXF88561.1"/>
    </source>
</evidence>
<dbReference type="RefSeq" id="WP_147931361.1">
    <property type="nucleotide sequence ID" value="NZ_VOXD01000021.1"/>
</dbReference>
<evidence type="ECO:0000256" key="1">
    <source>
        <dbReference type="SAM" id="SignalP"/>
    </source>
</evidence>
<organism evidence="2 3">
    <name type="scientific">Neolewinella aurantiaca</name>
    <dbReference type="NCBI Taxonomy" id="2602767"/>
    <lineage>
        <taxon>Bacteria</taxon>
        <taxon>Pseudomonadati</taxon>
        <taxon>Bacteroidota</taxon>
        <taxon>Saprospiria</taxon>
        <taxon>Saprospirales</taxon>
        <taxon>Lewinellaceae</taxon>
        <taxon>Neolewinella</taxon>
    </lineage>
</organism>
<dbReference type="Proteomes" id="UP000321907">
    <property type="component" value="Unassembled WGS sequence"/>
</dbReference>
<dbReference type="InterPro" id="IPR011990">
    <property type="entry name" value="TPR-like_helical_dom_sf"/>
</dbReference>
<dbReference type="OrthoDB" id="1494350at2"/>
<name>A0A5C7FCY7_9BACT</name>
<keyword evidence="1" id="KW-0732">Signal</keyword>
<gene>
    <name evidence="2" type="ORF">FUA23_13925</name>
</gene>
<dbReference type="Gene3D" id="1.25.40.10">
    <property type="entry name" value="Tetratricopeptide repeat domain"/>
    <property type="match status" value="1"/>
</dbReference>
<dbReference type="PROSITE" id="PS51257">
    <property type="entry name" value="PROKAR_LIPOPROTEIN"/>
    <property type="match status" value="1"/>
</dbReference>
<accession>A0A5C7FCY7</accession>
<protein>
    <submittedName>
        <fullName evidence="2">Tetratricopeptide repeat protein</fullName>
    </submittedName>
</protein>
<dbReference type="EMBL" id="VOXD01000021">
    <property type="protein sequence ID" value="TXF88561.1"/>
    <property type="molecule type" value="Genomic_DNA"/>
</dbReference>
<sequence length="199" mass="22134">MRITTPFYSALFAIVLSGCAGNDAPPAEQTPVVENTYQAAEDALENGKNAATVSKLLMDNFEAVSDSNTGKLNMQASQDFSRIARELADKFPEDTMAAMPFYRSAEVVRAMNDPKRAAAIYRDVYERYPAFSKSPEALFMLAFTYDEDLKDLDAARSAYNDFLESYPTHSFADDTEMLLKNLGKSDEEILKELEAKTGE</sequence>
<evidence type="ECO:0000313" key="3">
    <source>
        <dbReference type="Proteomes" id="UP000321907"/>
    </source>
</evidence>
<feature type="chain" id="PRO_5022925469" evidence="1">
    <location>
        <begin position="21"/>
        <end position="199"/>
    </location>
</feature>
<comment type="caution">
    <text evidence="2">The sequence shown here is derived from an EMBL/GenBank/DDBJ whole genome shotgun (WGS) entry which is preliminary data.</text>
</comment>
<dbReference type="SUPFAM" id="SSF48452">
    <property type="entry name" value="TPR-like"/>
    <property type="match status" value="1"/>
</dbReference>
<dbReference type="Pfam" id="PF13174">
    <property type="entry name" value="TPR_6"/>
    <property type="match status" value="2"/>
</dbReference>